<comment type="caution">
    <text evidence="2">The sequence shown here is derived from an EMBL/GenBank/DDBJ whole genome shotgun (WGS) entry which is preliminary data.</text>
</comment>
<accession>A0A0L6UL29</accession>
<keyword evidence="3" id="KW-1185">Reference proteome</keyword>
<sequence length="166" mass="19413">MCATFTLLSHLSRNSICSSFSSIFALLLLRFFPCDWNQDNNNQLIYSYLLLLHHVETSHYCKTSRHWYPQVSYSMIFQNLATNNLCFFSTTFPPEYEFNGCALWVLLQKKYAGSNLISRSTALNTFLDLEYDSISSFAKSIFLDCVDHVGRLRDPLHWGWWLGHWS</sequence>
<organism evidence="2 3">
    <name type="scientific">Puccinia sorghi</name>
    <dbReference type="NCBI Taxonomy" id="27349"/>
    <lineage>
        <taxon>Eukaryota</taxon>
        <taxon>Fungi</taxon>
        <taxon>Dikarya</taxon>
        <taxon>Basidiomycota</taxon>
        <taxon>Pucciniomycotina</taxon>
        <taxon>Pucciniomycetes</taxon>
        <taxon>Pucciniales</taxon>
        <taxon>Pucciniaceae</taxon>
        <taxon>Puccinia</taxon>
    </lineage>
</organism>
<feature type="chain" id="PRO_5005567867" evidence="1">
    <location>
        <begin position="37"/>
        <end position="166"/>
    </location>
</feature>
<dbReference type="VEuPathDB" id="FungiDB:VP01_513g6"/>
<protein>
    <submittedName>
        <fullName evidence="2">Uncharacterized protein</fullName>
    </submittedName>
</protein>
<evidence type="ECO:0000313" key="3">
    <source>
        <dbReference type="Proteomes" id="UP000037035"/>
    </source>
</evidence>
<evidence type="ECO:0000313" key="2">
    <source>
        <dbReference type="EMBL" id="KNZ49229.1"/>
    </source>
</evidence>
<dbReference type="Proteomes" id="UP000037035">
    <property type="component" value="Unassembled WGS sequence"/>
</dbReference>
<evidence type="ECO:0000256" key="1">
    <source>
        <dbReference type="SAM" id="SignalP"/>
    </source>
</evidence>
<feature type="signal peptide" evidence="1">
    <location>
        <begin position="1"/>
        <end position="36"/>
    </location>
</feature>
<gene>
    <name evidence="2" type="ORF">VP01_513g6</name>
</gene>
<proteinExistence type="predicted"/>
<dbReference type="AlphaFoldDB" id="A0A0L6UL29"/>
<reference evidence="2 3" key="1">
    <citation type="submission" date="2015-08" db="EMBL/GenBank/DDBJ databases">
        <title>Next Generation Sequencing and Analysis of the Genome of Puccinia sorghi L Schw, the Causal Agent of Maize Common Rust.</title>
        <authorList>
            <person name="Rochi L."/>
            <person name="Burguener G."/>
            <person name="Darino M."/>
            <person name="Turjanski A."/>
            <person name="Kreff E."/>
            <person name="Dieguez M.J."/>
            <person name="Sacco F."/>
        </authorList>
    </citation>
    <scope>NUCLEOTIDE SEQUENCE [LARGE SCALE GENOMIC DNA]</scope>
    <source>
        <strain evidence="2 3">RO10H11247</strain>
    </source>
</reference>
<keyword evidence="1" id="KW-0732">Signal</keyword>
<name>A0A0L6UL29_9BASI</name>
<dbReference type="EMBL" id="LAVV01010320">
    <property type="protein sequence ID" value="KNZ49229.1"/>
    <property type="molecule type" value="Genomic_DNA"/>
</dbReference>